<dbReference type="Pfam" id="PF00583">
    <property type="entry name" value="Acetyltransf_1"/>
    <property type="match status" value="1"/>
</dbReference>
<keyword evidence="1" id="KW-0808">Transferase</keyword>
<organism evidence="4 5">
    <name type="scientific">Lactococcus muris</name>
    <dbReference type="NCBI Taxonomy" id="2941330"/>
    <lineage>
        <taxon>Bacteria</taxon>
        <taxon>Bacillati</taxon>
        <taxon>Bacillota</taxon>
        <taxon>Bacilli</taxon>
        <taxon>Lactobacillales</taxon>
        <taxon>Streptococcaceae</taxon>
        <taxon>Lactococcus</taxon>
    </lineage>
</organism>
<comment type="caution">
    <text evidence="4">The sequence shown here is derived from an EMBL/GenBank/DDBJ whole genome shotgun (WGS) entry which is preliminary data.</text>
</comment>
<evidence type="ECO:0000313" key="4">
    <source>
        <dbReference type="EMBL" id="MEY8538563.1"/>
    </source>
</evidence>
<evidence type="ECO:0000259" key="3">
    <source>
        <dbReference type="PROSITE" id="PS51186"/>
    </source>
</evidence>
<evidence type="ECO:0000256" key="2">
    <source>
        <dbReference type="ARBA" id="ARBA00023315"/>
    </source>
</evidence>
<dbReference type="SUPFAM" id="SSF55729">
    <property type="entry name" value="Acyl-CoA N-acyltransferases (Nat)"/>
    <property type="match status" value="1"/>
</dbReference>
<proteinExistence type="predicted"/>
<dbReference type="CDD" id="cd04301">
    <property type="entry name" value="NAT_SF"/>
    <property type="match status" value="1"/>
</dbReference>
<dbReference type="InterPro" id="IPR000182">
    <property type="entry name" value="GNAT_dom"/>
</dbReference>
<dbReference type="EMBL" id="JBCLSQ010000022">
    <property type="protein sequence ID" value="MEY8538563.1"/>
    <property type="molecule type" value="Genomic_DNA"/>
</dbReference>
<dbReference type="PROSITE" id="PS51186">
    <property type="entry name" value="GNAT"/>
    <property type="match status" value="1"/>
</dbReference>
<dbReference type="InterPro" id="IPR016181">
    <property type="entry name" value="Acyl_CoA_acyltransferase"/>
</dbReference>
<sequence length="149" mass="17180">MNDLEEKKLIREATVADAKYLRDITAEQLGYEVSAELLAKQLEKLTADKENHFIRVYGSAVPMGYIHAELYESIYSEPMFNILGLAVAKGHENQGVGKALLLELEREAKRRNLWGIRLNSSDKRRQAHEFYAHLGYHSDKSQKRFLKML</sequence>
<protein>
    <submittedName>
        <fullName evidence="4">GNAT family N-acetyltransferase</fullName>
    </submittedName>
</protein>
<reference evidence="4 5" key="1">
    <citation type="submission" date="2024-03" db="EMBL/GenBank/DDBJ databases">
        <title>Mouse gut bacterial collection (mGBC) of GemPharmatech.</title>
        <authorList>
            <person name="He Y."/>
            <person name="Dong L."/>
            <person name="Wu D."/>
            <person name="Gao X."/>
            <person name="Lin Z."/>
        </authorList>
    </citation>
    <scope>NUCLEOTIDE SEQUENCE [LARGE SCALE GENOMIC DNA]</scope>
    <source>
        <strain evidence="4 5">20-218</strain>
    </source>
</reference>
<keyword evidence="5" id="KW-1185">Reference proteome</keyword>
<gene>
    <name evidence="4" type="ORF">AALM99_08925</name>
</gene>
<evidence type="ECO:0000256" key="1">
    <source>
        <dbReference type="ARBA" id="ARBA00022679"/>
    </source>
</evidence>
<name>A0ABV4D9X5_9LACT</name>
<accession>A0ABV4D9X5</accession>
<evidence type="ECO:0000313" key="5">
    <source>
        <dbReference type="Proteomes" id="UP001565242"/>
    </source>
</evidence>
<dbReference type="InterPro" id="IPR050832">
    <property type="entry name" value="Bact_Acetyltransf"/>
</dbReference>
<dbReference type="Gene3D" id="3.40.630.30">
    <property type="match status" value="1"/>
</dbReference>
<feature type="domain" description="N-acetyltransferase" evidence="3">
    <location>
        <begin position="8"/>
        <end position="149"/>
    </location>
</feature>
<dbReference type="RefSeq" id="WP_369918672.1">
    <property type="nucleotide sequence ID" value="NZ_JBCLSQ010000022.1"/>
</dbReference>
<keyword evidence="2" id="KW-0012">Acyltransferase</keyword>
<dbReference type="PANTHER" id="PTHR43877">
    <property type="entry name" value="AMINOALKYLPHOSPHONATE N-ACETYLTRANSFERASE-RELATED-RELATED"/>
    <property type="match status" value="1"/>
</dbReference>
<dbReference type="Proteomes" id="UP001565242">
    <property type="component" value="Unassembled WGS sequence"/>
</dbReference>